<dbReference type="EMBL" id="QKYU01000001">
    <property type="protein sequence ID" value="PZW50839.1"/>
    <property type="molecule type" value="Genomic_DNA"/>
</dbReference>
<dbReference type="AlphaFoldDB" id="A0A2W7ITQ3"/>
<gene>
    <name evidence="1" type="ORF">C8P66_10152</name>
</gene>
<evidence type="ECO:0000313" key="1">
    <source>
        <dbReference type="EMBL" id="PZW50839.1"/>
    </source>
</evidence>
<dbReference type="Proteomes" id="UP000249688">
    <property type="component" value="Unassembled WGS sequence"/>
</dbReference>
<comment type="caution">
    <text evidence="1">The sequence shown here is derived from an EMBL/GenBank/DDBJ whole genome shotgun (WGS) entry which is preliminary data.</text>
</comment>
<keyword evidence="2" id="KW-1185">Reference proteome</keyword>
<protein>
    <submittedName>
        <fullName evidence="1">Uncharacterized protein</fullName>
    </submittedName>
</protein>
<organism evidence="1 2">
    <name type="scientific">Humitalea rosea</name>
    <dbReference type="NCBI Taxonomy" id="990373"/>
    <lineage>
        <taxon>Bacteria</taxon>
        <taxon>Pseudomonadati</taxon>
        <taxon>Pseudomonadota</taxon>
        <taxon>Alphaproteobacteria</taxon>
        <taxon>Acetobacterales</taxon>
        <taxon>Roseomonadaceae</taxon>
        <taxon>Humitalea</taxon>
    </lineage>
</organism>
<reference evidence="1 2" key="1">
    <citation type="submission" date="2018-06" db="EMBL/GenBank/DDBJ databases">
        <title>Genomic Encyclopedia of Archaeal and Bacterial Type Strains, Phase II (KMG-II): from individual species to whole genera.</title>
        <authorList>
            <person name="Goeker M."/>
        </authorList>
    </citation>
    <scope>NUCLEOTIDE SEQUENCE [LARGE SCALE GENOMIC DNA]</scope>
    <source>
        <strain evidence="1 2">DSM 24525</strain>
    </source>
</reference>
<sequence length="36" mass="3479">MVAVGALLAVSVPTVLLVGPLQGRGAGLPEGHTAAR</sequence>
<proteinExistence type="predicted"/>
<evidence type="ECO:0000313" key="2">
    <source>
        <dbReference type="Proteomes" id="UP000249688"/>
    </source>
</evidence>
<accession>A0A2W7ITQ3</accession>
<name>A0A2W7ITQ3_9PROT</name>